<keyword evidence="2" id="KW-1185">Reference proteome</keyword>
<accession>A0A238C4Y6</accession>
<feature type="non-terminal residue" evidence="1">
    <location>
        <position position="71"/>
    </location>
</feature>
<gene>
    <name evidence="1" type="ORF">X798_01149</name>
</gene>
<proteinExistence type="predicted"/>
<evidence type="ECO:0000313" key="2">
    <source>
        <dbReference type="Proteomes" id="UP000242913"/>
    </source>
</evidence>
<evidence type="ECO:0000313" key="1">
    <source>
        <dbReference type="EMBL" id="OZC11968.1"/>
    </source>
</evidence>
<dbReference type="EMBL" id="KZ269979">
    <property type="protein sequence ID" value="OZC11968.1"/>
    <property type="molecule type" value="Genomic_DNA"/>
</dbReference>
<protein>
    <submittedName>
        <fullName evidence="1">Uncharacterized protein</fullName>
    </submittedName>
</protein>
<dbReference type="Proteomes" id="UP000242913">
    <property type="component" value="Unassembled WGS sequence"/>
</dbReference>
<organism evidence="1 2">
    <name type="scientific">Onchocerca flexuosa</name>
    <dbReference type="NCBI Taxonomy" id="387005"/>
    <lineage>
        <taxon>Eukaryota</taxon>
        <taxon>Metazoa</taxon>
        <taxon>Ecdysozoa</taxon>
        <taxon>Nematoda</taxon>
        <taxon>Chromadorea</taxon>
        <taxon>Rhabditida</taxon>
        <taxon>Spirurina</taxon>
        <taxon>Spiruromorpha</taxon>
        <taxon>Filarioidea</taxon>
        <taxon>Onchocercidae</taxon>
        <taxon>Onchocerca</taxon>
    </lineage>
</organism>
<reference evidence="1 2" key="1">
    <citation type="submission" date="2015-12" db="EMBL/GenBank/DDBJ databases">
        <title>Draft genome of the nematode, Onchocerca flexuosa.</title>
        <authorList>
            <person name="Mitreva M."/>
        </authorList>
    </citation>
    <scope>NUCLEOTIDE SEQUENCE [LARGE SCALE GENOMIC DNA]</scope>
    <source>
        <strain evidence="1">Red Deer</strain>
    </source>
</reference>
<name>A0A238C4Y6_9BILA</name>
<dbReference type="AlphaFoldDB" id="A0A238C4Y6"/>
<sequence>MRDSRSNSFLVKLSCRSISLLDSIPTLLDLNRKDTLTVSAIVCNDNISSYISQDVNPIVCVTEQCFDEGEN</sequence>